<keyword evidence="9" id="KW-0449">Lipoprotein</keyword>
<evidence type="ECO:0000256" key="4">
    <source>
        <dbReference type="ARBA" id="ARBA00022989"/>
    </source>
</evidence>
<feature type="transmembrane region" description="Helical" evidence="7">
    <location>
        <begin position="244"/>
        <end position="266"/>
    </location>
</feature>
<feature type="transmembrane region" description="Helical" evidence="7">
    <location>
        <begin position="597"/>
        <end position="620"/>
    </location>
</feature>
<dbReference type="GO" id="GO:0005886">
    <property type="term" value="C:plasma membrane"/>
    <property type="evidence" value="ECO:0007669"/>
    <property type="project" value="UniProtKB-SubCell"/>
</dbReference>
<feature type="transmembrane region" description="Helical" evidence="7">
    <location>
        <begin position="401"/>
        <end position="422"/>
    </location>
</feature>
<evidence type="ECO:0000256" key="1">
    <source>
        <dbReference type="ARBA" id="ARBA00004651"/>
    </source>
</evidence>
<dbReference type="InterPro" id="IPR050250">
    <property type="entry name" value="Macrolide_Exporter_MacB"/>
</dbReference>
<dbReference type="EMBL" id="LS974202">
    <property type="protein sequence ID" value="SSC13028.1"/>
    <property type="molecule type" value="Genomic_DNA"/>
</dbReference>
<evidence type="ECO:0000313" key="9">
    <source>
        <dbReference type="EMBL" id="SSC13028.1"/>
    </source>
</evidence>
<protein>
    <submittedName>
        <fullName evidence="9">ABC-type transport system, involved in lipoprotein release, permease component</fullName>
    </submittedName>
</protein>
<feature type="domain" description="ABC3 transporter permease C-terminal" evidence="8">
    <location>
        <begin position="253"/>
        <end position="359"/>
    </location>
</feature>
<gene>
    <name evidence="9" type="ORF">MESINF_1584</name>
</gene>
<dbReference type="KEGG" id="minf:MESINF_1584"/>
<keyword evidence="4 7" id="KW-1133">Transmembrane helix</keyword>
<feature type="transmembrane region" description="Helical" evidence="7">
    <location>
        <begin position="686"/>
        <end position="708"/>
    </location>
</feature>
<evidence type="ECO:0000256" key="2">
    <source>
        <dbReference type="ARBA" id="ARBA00022475"/>
    </source>
</evidence>
<dbReference type="GO" id="GO:0022857">
    <property type="term" value="F:transmembrane transporter activity"/>
    <property type="evidence" value="ECO:0007669"/>
    <property type="project" value="TreeGrafter"/>
</dbReference>
<dbReference type="Pfam" id="PF02687">
    <property type="entry name" value="FtsX"/>
    <property type="match status" value="2"/>
</dbReference>
<dbReference type="PANTHER" id="PTHR30572:SF4">
    <property type="entry name" value="ABC TRANSPORTER PERMEASE YTRF"/>
    <property type="match status" value="1"/>
</dbReference>
<comment type="similarity">
    <text evidence="6">Belongs to the ABC-4 integral membrane protein family.</text>
</comment>
<dbReference type="PANTHER" id="PTHR30572">
    <property type="entry name" value="MEMBRANE COMPONENT OF TRANSPORTER-RELATED"/>
    <property type="match status" value="1"/>
</dbReference>
<dbReference type="InterPro" id="IPR003838">
    <property type="entry name" value="ABC3_permease_C"/>
</dbReference>
<feature type="transmembrane region" description="Helical" evidence="7">
    <location>
        <begin position="295"/>
        <end position="318"/>
    </location>
</feature>
<proteinExistence type="inferred from homology"/>
<name>A0A7Z7LFA9_9BACT</name>
<evidence type="ECO:0000256" key="5">
    <source>
        <dbReference type="ARBA" id="ARBA00023136"/>
    </source>
</evidence>
<keyword evidence="5 7" id="KW-0472">Membrane</keyword>
<evidence type="ECO:0000313" key="10">
    <source>
        <dbReference type="Proteomes" id="UP000250796"/>
    </source>
</evidence>
<comment type="subcellular location">
    <subcellularLocation>
        <location evidence="1">Cell membrane</location>
        <topology evidence="1">Multi-pass membrane protein</topology>
    </subcellularLocation>
</comment>
<dbReference type="Proteomes" id="UP000250796">
    <property type="component" value="Chromosome MESINF"/>
</dbReference>
<keyword evidence="3 7" id="KW-0812">Transmembrane</keyword>
<keyword evidence="10" id="KW-1185">Reference proteome</keyword>
<feature type="domain" description="ABC3 transporter permease C-terminal" evidence="8">
    <location>
        <begin position="597"/>
        <end position="705"/>
    </location>
</feature>
<accession>A0A7Z7LFA9</accession>
<reference evidence="9 10" key="1">
    <citation type="submission" date="2017-01" db="EMBL/GenBank/DDBJ databases">
        <authorList>
            <person name="Erauso G."/>
        </authorList>
    </citation>
    <scope>NUCLEOTIDE SEQUENCE [LARGE SCALE GENOMIC DNA]</scope>
    <source>
        <strain evidence="9">MESINF1</strain>
    </source>
</reference>
<sequence length="720" mass="80045">MFRYIWLYFKRRPLRILVYILVVALGVAASIILGSIFLSFGETRNRITAVNENWITIQYLSNNGRDSRLDEVIEKTLSETFGFSDAIKVDIAYLSYNLFGSARANFPVYGIKQTDIPRLLRESDTQIVQGTVFEKGSRDIMVSDSFLKADGLEVGQIYEETLEVSTPGQYSIVASLKGPSIFGLGSAGISSGGGTYGYMVFAREGFLMAVENELKNTLAEYMPSITVNGPASSIDRIREQYTGYYSGVFFVDLVIALVFTVGLAMLNSVSLRERRKEYGVMSAVGYKSGSLRTRLFIESSIQAALGWIAGFLVGLWAIKVLEKRFFEPAGLFLRNDPIGSLYTLIIPLAVVLLTQFLITGHLKRDLINLLRSASMERGIFRSRFRDIRTGWLRYPLRTGAYTPLFVNVIVFVALIFFFGSLLSGLSDGIRDSGAFYENRTYVRMRTGTEFPTDIASLSEVKTFSAGLEKLRIKLLFGTSSVYVPVLSPEDAQALLLLNETPTMGTLLVSKGLSERLEDAESLDYSKVEVSTVLKGLSGVMVASPLPGGMLLTYGTTGEAEKIRRSLLSSQTEMILDNLTFEKSYKQETQFMKLITEIIIYLQFFVVMVIGVVTVIRTISARRSEISIRSIIGLKEKETRRMFSIEIAAVTLSAAAAGCLAGLIVWWTLKSVFFQGIYTSTLVSTPTVLRVVLMVFSILVAGFLTVRFFTSREDPIAIIER</sequence>
<organism evidence="9 10">
    <name type="scientific">Mesotoga infera</name>
    <dbReference type="NCBI Taxonomy" id="1236046"/>
    <lineage>
        <taxon>Bacteria</taxon>
        <taxon>Thermotogati</taxon>
        <taxon>Thermotogota</taxon>
        <taxon>Thermotogae</taxon>
        <taxon>Kosmotogales</taxon>
        <taxon>Kosmotogaceae</taxon>
        <taxon>Mesotoga</taxon>
    </lineage>
</organism>
<dbReference type="AlphaFoldDB" id="A0A7Z7LFA9"/>
<evidence type="ECO:0000259" key="8">
    <source>
        <dbReference type="Pfam" id="PF02687"/>
    </source>
</evidence>
<evidence type="ECO:0000256" key="6">
    <source>
        <dbReference type="ARBA" id="ARBA00038076"/>
    </source>
</evidence>
<keyword evidence="2" id="KW-1003">Cell membrane</keyword>
<evidence type="ECO:0000256" key="3">
    <source>
        <dbReference type="ARBA" id="ARBA00022692"/>
    </source>
</evidence>
<feature type="transmembrane region" description="Helical" evidence="7">
    <location>
        <begin position="16"/>
        <end position="40"/>
    </location>
</feature>
<feature type="transmembrane region" description="Helical" evidence="7">
    <location>
        <begin position="338"/>
        <end position="358"/>
    </location>
</feature>
<feature type="transmembrane region" description="Helical" evidence="7">
    <location>
        <begin position="641"/>
        <end position="666"/>
    </location>
</feature>
<evidence type="ECO:0000256" key="7">
    <source>
        <dbReference type="SAM" id="Phobius"/>
    </source>
</evidence>